<dbReference type="Pfam" id="PF01593">
    <property type="entry name" value="Amino_oxidase"/>
    <property type="match status" value="1"/>
</dbReference>
<dbReference type="NCBIfam" id="TIGR02734">
    <property type="entry name" value="crtI_fam"/>
    <property type="match status" value="1"/>
</dbReference>
<dbReference type="GO" id="GO:0016491">
    <property type="term" value="F:oxidoreductase activity"/>
    <property type="evidence" value="ECO:0007669"/>
    <property type="project" value="UniProtKB-KW"/>
</dbReference>
<name>A0A1V2IBD1_9ACTN</name>
<dbReference type="PANTHER" id="PTHR43734">
    <property type="entry name" value="PHYTOENE DESATURASE"/>
    <property type="match status" value="1"/>
</dbReference>
<dbReference type="AlphaFoldDB" id="A0A1V2IBD1"/>
<keyword evidence="2 4" id="KW-0125">Carotenoid biosynthesis</keyword>
<comment type="similarity">
    <text evidence="4">Belongs to the carotenoid/retinoid oxidoreductase family.</text>
</comment>
<proteinExistence type="inferred from homology"/>
<dbReference type="SUPFAM" id="SSF51905">
    <property type="entry name" value="FAD/NAD(P)-binding domain"/>
    <property type="match status" value="1"/>
</dbReference>
<feature type="domain" description="Amine oxidase" evidence="5">
    <location>
        <begin position="18"/>
        <end position="499"/>
    </location>
</feature>
<dbReference type="PANTHER" id="PTHR43734:SF1">
    <property type="entry name" value="PHYTOENE DESATURASE"/>
    <property type="match status" value="1"/>
</dbReference>
<evidence type="ECO:0000256" key="3">
    <source>
        <dbReference type="ARBA" id="ARBA00023002"/>
    </source>
</evidence>
<keyword evidence="3 4" id="KW-0560">Oxidoreductase</keyword>
<dbReference type="OrthoDB" id="9774675at2"/>
<dbReference type="RefSeq" id="WP_076816985.1">
    <property type="nucleotide sequence ID" value="NZ_MOMC01000025.1"/>
</dbReference>
<comment type="pathway">
    <text evidence="1 4">Carotenoid biosynthesis.</text>
</comment>
<sequence>MRTVTGPTDHVVVVGAGLGGLSAALRLAGAGRRVTVLERADVPGGRAGVWRAGGYQFDTGPTVLTMPDLVADAFAAVGEDLADWLTLRPLDPMYRARFADGSTLDVRADPEATAAGIEALCGPAEAAGYRRFVELVSAIYRAEMRDFIDAQLDSPLGLLRPSLARLAALGAFRRLDRLVGAHLRDPRTRRLFSFQAMYAGLAPSQALGVYAVISYMDSVAGVFHAEGGMHAVPTAMAAAAAKHGVTLRYGTEVTEVEVRAGRAVAVRTADGERIAADVVVLNPDLPTAYRELLPPAVAPARLARLRYSPSCFLLLAGASAAAHPDAGRPQAAAQHTIHFGHAWRRTFTEIIGRGDLMTDPSFLVSVPSVTQPALAPAGGHAFHVLFPTPNTVTGAGLDWSVIGPRYREEVVAALESQGYRGFGDSVEVESITTPADWQARGMTAGAPFAAAHTFRQTGPFRPGNLAPGLENVVFTGSGTRPGVGVPMVLISGRLAAERVVGSRGARLLPASTRAPLTALRNRNRLKKP</sequence>
<evidence type="ECO:0000256" key="2">
    <source>
        <dbReference type="ARBA" id="ARBA00022746"/>
    </source>
</evidence>
<evidence type="ECO:0000313" key="6">
    <source>
        <dbReference type="EMBL" id="ONH30513.1"/>
    </source>
</evidence>
<dbReference type="InterPro" id="IPR002937">
    <property type="entry name" value="Amino_oxidase"/>
</dbReference>
<dbReference type="Proteomes" id="UP000188929">
    <property type="component" value="Unassembled WGS sequence"/>
</dbReference>
<evidence type="ECO:0000256" key="1">
    <source>
        <dbReference type="ARBA" id="ARBA00004829"/>
    </source>
</evidence>
<dbReference type="GO" id="GO:0016117">
    <property type="term" value="P:carotenoid biosynthetic process"/>
    <property type="evidence" value="ECO:0007669"/>
    <property type="project" value="UniProtKB-KW"/>
</dbReference>
<dbReference type="Gene3D" id="3.50.50.60">
    <property type="entry name" value="FAD/NAD(P)-binding domain"/>
    <property type="match status" value="2"/>
</dbReference>
<evidence type="ECO:0000313" key="7">
    <source>
        <dbReference type="Proteomes" id="UP000188929"/>
    </source>
</evidence>
<reference evidence="7" key="1">
    <citation type="submission" date="2016-10" db="EMBL/GenBank/DDBJ databases">
        <title>Frankia sp. NRRL B-16386 Genome sequencing.</title>
        <authorList>
            <person name="Ghodhbane-Gtari F."/>
            <person name="Swanson E."/>
            <person name="Gueddou A."/>
            <person name="Hezbri K."/>
            <person name="Ktari K."/>
            <person name="Nouioui I."/>
            <person name="Morris K."/>
            <person name="Simpson S."/>
            <person name="Abebe-Akele F."/>
            <person name="Thomas K."/>
            <person name="Gtari M."/>
            <person name="Tisa L.S."/>
        </authorList>
    </citation>
    <scope>NUCLEOTIDE SEQUENCE [LARGE SCALE GENOMIC DNA]</scope>
    <source>
        <strain evidence="7">NRRL B-16386</strain>
    </source>
</reference>
<evidence type="ECO:0000256" key="4">
    <source>
        <dbReference type="RuleBase" id="RU362075"/>
    </source>
</evidence>
<dbReference type="InterPro" id="IPR036188">
    <property type="entry name" value="FAD/NAD-bd_sf"/>
</dbReference>
<keyword evidence="7" id="KW-1185">Reference proteome</keyword>
<gene>
    <name evidence="6" type="ORF">BL253_13580</name>
</gene>
<protein>
    <submittedName>
        <fullName evidence="6">Phytoene dehydrogenase</fullName>
    </submittedName>
</protein>
<evidence type="ECO:0000259" key="5">
    <source>
        <dbReference type="Pfam" id="PF01593"/>
    </source>
</evidence>
<dbReference type="STRING" id="1834516.BL253_13580"/>
<dbReference type="InterPro" id="IPR014105">
    <property type="entry name" value="Carotenoid/retinoid_OxRdtase"/>
</dbReference>
<accession>A0A1V2IBD1</accession>
<organism evidence="6 7">
    <name type="scientific">Pseudofrankia asymbiotica</name>
    <dbReference type="NCBI Taxonomy" id="1834516"/>
    <lineage>
        <taxon>Bacteria</taxon>
        <taxon>Bacillati</taxon>
        <taxon>Actinomycetota</taxon>
        <taxon>Actinomycetes</taxon>
        <taxon>Frankiales</taxon>
        <taxon>Frankiaceae</taxon>
        <taxon>Pseudofrankia</taxon>
    </lineage>
</organism>
<comment type="caution">
    <text evidence="6">The sequence shown here is derived from an EMBL/GenBank/DDBJ whole genome shotgun (WGS) entry which is preliminary data.</text>
</comment>
<dbReference type="EMBL" id="MOMC01000025">
    <property type="protein sequence ID" value="ONH30513.1"/>
    <property type="molecule type" value="Genomic_DNA"/>
</dbReference>